<protein>
    <submittedName>
        <fullName evidence="2">DgyrCDS5131</fullName>
    </submittedName>
</protein>
<dbReference type="PANTHER" id="PTHR43841:SF3">
    <property type="entry name" value="(3R)-HYDROXYACYL-ACP DEHYDRATASE SUBUNIT HADB"/>
    <property type="match status" value="1"/>
</dbReference>
<gene>
    <name evidence="2" type="ORF">DGYR_LOCUS4858</name>
</gene>
<dbReference type="Proteomes" id="UP000549394">
    <property type="component" value="Unassembled WGS sequence"/>
</dbReference>
<dbReference type="OrthoDB" id="533830at2759"/>
<dbReference type="GO" id="GO:0018812">
    <property type="term" value="F:3-hydroxyacyl-CoA dehydratase activity"/>
    <property type="evidence" value="ECO:0007669"/>
    <property type="project" value="UniProtKB-ARBA"/>
</dbReference>
<organism evidence="2 3">
    <name type="scientific">Dimorphilus gyrociliatus</name>
    <dbReference type="NCBI Taxonomy" id="2664684"/>
    <lineage>
        <taxon>Eukaryota</taxon>
        <taxon>Metazoa</taxon>
        <taxon>Spiralia</taxon>
        <taxon>Lophotrochozoa</taxon>
        <taxon>Annelida</taxon>
        <taxon>Polychaeta</taxon>
        <taxon>Polychaeta incertae sedis</taxon>
        <taxon>Dinophilidae</taxon>
        <taxon>Dimorphilus</taxon>
    </lineage>
</organism>
<dbReference type="EMBL" id="CAJFCJ010000006">
    <property type="protein sequence ID" value="CAD5116216.1"/>
    <property type="molecule type" value="Genomic_DNA"/>
</dbReference>
<keyword evidence="3" id="KW-1185">Reference proteome</keyword>
<comment type="caution">
    <text evidence="2">The sequence shown here is derived from an EMBL/GenBank/DDBJ whole genome shotgun (WGS) entry which is preliminary data.</text>
</comment>
<dbReference type="CDD" id="cd03441">
    <property type="entry name" value="R_hydratase_like"/>
    <property type="match status" value="1"/>
</dbReference>
<proteinExistence type="predicted"/>
<accession>A0A7I8VLL0</accession>
<dbReference type="Gene3D" id="3.10.129.10">
    <property type="entry name" value="Hotdog Thioesterase"/>
    <property type="match status" value="1"/>
</dbReference>
<evidence type="ECO:0000259" key="1">
    <source>
        <dbReference type="Pfam" id="PF01575"/>
    </source>
</evidence>
<feature type="domain" description="MaoC-like" evidence="1">
    <location>
        <begin position="147"/>
        <end position="239"/>
    </location>
</feature>
<dbReference type="InterPro" id="IPR029069">
    <property type="entry name" value="HotDog_dom_sf"/>
</dbReference>
<dbReference type="SUPFAM" id="SSF54637">
    <property type="entry name" value="Thioesterase/thiol ester dehydrase-isomerase"/>
    <property type="match status" value="1"/>
</dbReference>
<dbReference type="AlphaFoldDB" id="A0A7I8VLL0"/>
<name>A0A7I8VLL0_9ANNE</name>
<reference evidence="2 3" key="1">
    <citation type="submission" date="2020-08" db="EMBL/GenBank/DDBJ databases">
        <authorList>
            <person name="Hejnol A."/>
        </authorList>
    </citation>
    <scope>NUCLEOTIDE SEQUENCE [LARGE SCALE GENOMIC DNA]</scope>
</reference>
<sequence length="262" mass="30192">MRSRIDVEQVEKYRVVCGYECVMNKGIPSCFMEHYFNLPIILAITRNDFPLSPLGLIHIKQKIKQLIDLDYLKRRSFNCEVIVKELQPVEKGVEVTIHMKVVANNSLIWTGELTLLSRNKRVIQKNYRRTAEVNNRLNQELSDETVTVNLSKNLGLSYAKVSGDFNPHHLWPFTSKLLGYKKPIAHGMWTLSKAIAIVCEEDKQTNLNKQHEIVATFKRPAFLPGTCKFEYTKQYTSDKRLFEIRVSDAKTGIPHLQASLTI</sequence>
<dbReference type="InterPro" id="IPR002539">
    <property type="entry name" value="MaoC-like_dom"/>
</dbReference>
<dbReference type="Pfam" id="PF01575">
    <property type="entry name" value="MaoC_dehydratas"/>
    <property type="match status" value="1"/>
</dbReference>
<evidence type="ECO:0000313" key="2">
    <source>
        <dbReference type="EMBL" id="CAD5116216.1"/>
    </source>
</evidence>
<evidence type="ECO:0000313" key="3">
    <source>
        <dbReference type="Proteomes" id="UP000549394"/>
    </source>
</evidence>
<dbReference type="PANTHER" id="PTHR43841">
    <property type="entry name" value="3-HYDROXYACYL-THIOESTER DEHYDRATASE HTDX-RELATED"/>
    <property type="match status" value="1"/>
</dbReference>